<proteinExistence type="predicted"/>
<dbReference type="PANTHER" id="PTHR42686:SF1">
    <property type="entry name" value="GH17980P-RELATED"/>
    <property type="match status" value="1"/>
</dbReference>
<dbReference type="GO" id="GO:0005829">
    <property type="term" value="C:cytosol"/>
    <property type="evidence" value="ECO:0007669"/>
    <property type="project" value="TreeGrafter"/>
</dbReference>
<protein>
    <submittedName>
        <fullName evidence="2">Aldo/keto reductase</fullName>
    </submittedName>
</protein>
<feature type="domain" description="NADP-dependent oxidoreductase" evidence="1">
    <location>
        <begin position="11"/>
        <end position="310"/>
    </location>
</feature>
<dbReference type="InterPro" id="IPR023210">
    <property type="entry name" value="NADP_OxRdtase_dom"/>
</dbReference>
<evidence type="ECO:0000313" key="3">
    <source>
        <dbReference type="Proteomes" id="UP000435304"/>
    </source>
</evidence>
<evidence type="ECO:0000313" key="2">
    <source>
        <dbReference type="EMBL" id="MVA76209.1"/>
    </source>
</evidence>
<keyword evidence="3" id="KW-1185">Reference proteome</keyword>
<dbReference type="Proteomes" id="UP000435304">
    <property type="component" value="Unassembled WGS sequence"/>
</dbReference>
<dbReference type="GO" id="GO:0016491">
    <property type="term" value="F:oxidoreductase activity"/>
    <property type="evidence" value="ECO:0007669"/>
    <property type="project" value="InterPro"/>
</dbReference>
<dbReference type="Pfam" id="PF00248">
    <property type="entry name" value="Aldo_ket_red"/>
    <property type="match status" value="1"/>
</dbReference>
<reference evidence="2 3" key="1">
    <citation type="submission" date="2019-12" db="EMBL/GenBank/DDBJ databases">
        <title>Auraticoccus cholistani sp. nov., an actinomycete isolated from soil of Cholistan desert.</title>
        <authorList>
            <person name="Cheema M.T."/>
        </authorList>
    </citation>
    <scope>NUCLEOTIDE SEQUENCE [LARGE SCALE GENOMIC DNA]</scope>
    <source>
        <strain evidence="2 3">F435</strain>
    </source>
</reference>
<dbReference type="InterPro" id="IPR020471">
    <property type="entry name" value="AKR"/>
</dbReference>
<accession>A0A6A9V0T6</accession>
<dbReference type="InterPro" id="IPR036812">
    <property type="entry name" value="NAD(P)_OxRdtase_dom_sf"/>
</dbReference>
<dbReference type="EMBL" id="WPCU01000005">
    <property type="protein sequence ID" value="MVA76209.1"/>
    <property type="molecule type" value="Genomic_DNA"/>
</dbReference>
<dbReference type="PANTHER" id="PTHR42686">
    <property type="entry name" value="GH17980P-RELATED"/>
    <property type="match status" value="1"/>
</dbReference>
<sequence length="317" mass="34386">MHDRGVHPTPVALGTAQLGNLYQAIDDEQAEATVAAAWDGGIRYFDTAPHYGLGVSERRLGRALRERPRQEYVLSTKVGRLLRPNPSPTGRDGEFHVPDDLVRVWDFSAEGVRRSVHESLERLGLDHLDIAYIHDPDDHFEEAMAGAVPELSRLRDEGLVRAWGAGMNQAGMLQRFAAETDADVMMLAGRHTLLEQRAGELFATCRRTGVAVVCAAVFNSGVLAEDDPGAASHYNYGAVPEDVLTRVRAIGELCREFGTTLPAAAIAYPLREPAVVSVALGMQSPDHVRQNLARVAQQVPDELFEALDAAGLVPAPG</sequence>
<dbReference type="SUPFAM" id="SSF51430">
    <property type="entry name" value="NAD(P)-linked oxidoreductase"/>
    <property type="match status" value="1"/>
</dbReference>
<dbReference type="Gene3D" id="3.20.20.100">
    <property type="entry name" value="NADP-dependent oxidoreductase domain"/>
    <property type="match status" value="1"/>
</dbReference>
<gene>
    <name evidence="2" type="ORF">GC722_09255</name>
</gene>
<evidence type="ECO:0000259" key="1">
    <source>
        <dbReference type="Pfam" id="PF00248"/>
    </source>
</evidence>
<organism evidence="2 3">
    <name type="scientific">Auraticoccus cholistanensis</name>
    <dbReference type="NCBI Taxonomy" id="2656650"/>
    <lineage>
        <taxon>Bacteria</taxon>
        <taxon>Bacillati</taxon>
        <taxon>Actinomycetota</taxon>
        <taxon>Actinomycetes</taxon>
        <taxon>Propionibacteriales</taxon>
        <taxon>Propionibacteriaceae</taxon>
        <taxon>Auraticoccus</taxon>
    </lineage>
</organism>
<name>A0A6A9V0T6_9ACTN</name>
<comment type="caution">
    <text evidence="2">The sequence shown here is derived from an EMBL/GenBank/DDBJ whole genome shotgun (WGS) entry which is preliminary data.</text>
</comment>
<dbReference type="AlphaFoldDB" id="A0A6A9V0T6"/>
<dbReference type="CDD" id="cd19152">
    <property type="entry name" value="AKR_AKR15A"/>
    <property type="match status" value="1"/>
</dbReference>